<geneLocation type="plasmid" evidence="2">
    <name>pjcm18538 dna</name>
</geneLocation>
<dbReference type="RefSeq" id="WP_163918055.1">
    <property type="nucleotide sequence ID" value="NZ_AP022593.1"/>
</dbReference>
<sequence>MPINLVNPDGVPDNGLYHHVAVASGSKLIFVAGQVASGADGAVVGGGDLAAQVEQCYLNVASALAGVGATFADVAKLTVYLVDWTPEKMGSFVEGRERAMTALGIDHAPPLTGIGVAALAEPDLLVEIEATAVLD</sequence>
<dbReference type="Pfam" id="PF01042">
    <property type="entry name" value="Ribonuc_L-PSP"/>
    <property type="match status" value="1"/>
</dbReference>
<gene>
    <name evidence="1" type="ORF">MARA_17060</name>
</gene>
<dbReference type="PANTHER" id="PTHR43857:SF1">
    <property type="entry name" value="YJGH FAMILY PROTEIN"/>
    <property type="match status" value="1"/>
</dbReference>
<dbReference type="Proteomes" id="UP000467428">
    <property type="component" value="Chromosome"/>
</dbReference>
<dbReference type="KEGG" id="marz:MARA_17060"/>
<dbReference type="AlphaFoldDB" id="A0A7I7RUH5"/>
<dbReference type="SUPFAM" id="SSF55298">
    <property type="entry name" value="YjgF-like"/>
    <property type="match status" value="1"/>
</dbReference>
<evidence type="ECO:0000313" key="2">
    <source>
        <dbReference type="Proteomes" id="UP000467428"/>
    </source>
</evidence>
<evidence type="ECO:0000313" key="1">
    <source>
        <dbReference type="EMBL" id="BBY48238.1"/>
    </source>
</evidence>
<dbReference type="Gene3D" id="3.30.1330.40">
    <property type="entry name" value="RutC-like"/>
    <property type="match status" value="1"/>
</dbReference>
<accession>A0A7I7RUH5</accession>
<name>A0A7I7RUH5_9MYCO</name>
<keyword evidence="2" id="KW-1185">Reference proteome</keyword>
<dbReference type="EMBL" id="AP022593">
    <property type="protein sequence ID" value="BBY48238.1"/>
    <property type="molecule type" value="Genomic_DNA"/>
</dbReference>
<dbReference type="InterPro" id="IPR035959">
    <property type="entry name" value="RutC-like_sf"/>
</dbReference>
<proteinExistence type="predicted"/>
<reference evidence="1 2" key="1">
    <citation type="journal article" date="2019" name="Emerg. Microbes Infect.">
        <title>Comprehensive subspecies identification of 175 nontuberculous mycobacteria species based on 7547 genomic profiles.</title>
        <authorList>
            <person name="Matsumoto Y."/>
            <person name="Kinjo T."/>
            <person name="Motooka D."/>
            <person name="Nabeya D."/>
            <person name="Jung N."/>
            <person name="Uechi K."/>
            <person name="Horii T."/>
            <person name="Iida T."/>
            <person name="Fujita J."/>
            <person name="Nakamura S."/>
        </authorList>
    </citation>
    <scope>NUCLEOTIDE SEQUENCE [LARGE SCALE GENOMIC DNA]</scope>
    <source>
        <strain evidence="1">JCM 18538</strain>
        <plasmid evidence="2">pjcm18538 dna</plasmid>
    </source>
</reference>
<dbReference type="InterPro" id="IPR006175">
    <property type="entry name" value="YjgF/YER057c/UK114"/>
</dbReference>
<dbReference type="CDD" id="cd00448">
    <property type="entry name" value="YjgF_YER057c_UK114_family"/>
    <property type="match status" value="1"/>
</dbReference>
<protein>
    <submittedName>
        <fullName evidence="1">Enamine deaminase RidA</fullName>
    </submittedName>
</protein>
<dbReference type="PANTHER" id="PTHR43857">
    <property type="entry name" value="BLR7761 PROTEIN"/>
    <property type="match status" value="1"/>
</dbReference>
<organism evidence="1 2">
    <name type="scientific">Mycolicibacterium arabiense</name>
    <dbReference type="NCBI Taxonomy" id="1286181"/>
    <lineage>
        <taxon>Bacteria</taxon>
        <taxon>Bacillati</taxon>
        <taxon>Actinomycetota</taxon>
        <taxon>Actinomycetes</taxon>
        <taxon>Mycobacteriales</taxon>
        <taxon>Mycobacteriaceae</taxon>
        <taxon>Mycolicibacterium</taxon>
    </lineage>
</organism>